<keyword evidence="6" id="KW-0539">Nucleus</keyword>
<evidence type="ECO:0000256" key="7">
    <source>
        <dbReference type="ARBA" id="ARBA00059086"/>
    </source>
</evidence>
<dbReference type="FunFam" id="4.10.280.10:FF:000030">
    <property type="entry name" value="Twist transcription factor"/>
    <property type="match status" value="1"/>
</dbReference>
<dbReference type="OrthoDB" id="5585231at2759"/>
<feature type="compositionally biased region" description="Low complexity" evidence="9">
    <location>
        <begin position="1"/>
        <end position="14"/>
    </location>
</feature>
<evidence type="ECO:0000256" key="9">
    <source>
        <dbReference type="SAM" id="MobiDB-lite"/>
    </source>
</evidence>
<dbReference type="GeneID" id="108742197"/>
<organism evidence="11 12">
    <name type="scientific">Agrilus planipennis</name>
    <name type="common">Emerald ash borer</name>
    <name type="synonym">Agrilus marcopoli</name>
    <dbReference type="NCBI Taxonomy" id="224129"/>
    <lineage>
        <taxon>Eukaryota</taxon>
        <taxon>Metazoa</taxon>
        <taxon>Ecdysozoa</taxon>
        <taxon>Arthropoda</taxon>
        <taxon>Hexapoda</taxon>
        <taxon>Insecta</taxon>
        <taxon>Pterygota</taxon>
        <taxon>Neoptera</taxon>
        <taxon>Endopterygota</taxon>
        <taxon>Coleoptera</taxon>
        <taxon>Polyphaga</taxon>
        <taxon>Elateriformia</taxon>
        <taxon>Buprestoidea</taxon>
        <taxon>Buprestidae</taxon>
        <taxon>Agrilinae</taxon>
        <taxon>Agrilus</taxon>
    </lineage>
</organism>
<accession>A0A7F5R5E4</accession>
<keyword evidence="4" id="KW-0238">DNA-binding</keyword>
<dbReference type="GO" id="GO:0046983">
    <property type="term" value="F:protein dimerization activity"/>
    <property type="evidence" value="ECO:0007669"/>
    <property type="project" value="InterPro"/>
</dbReference>
<dbReference type="GO" id="GO:0000977">
    <property type="term" value="F:RNA polymerase II transcription regulatory region sequence-specific DNA binding"/>
    <property type="evidence" value="ECO:0007669"/>
    <property type="project" value="TreeGrafter"/>
</dbReference>
<reference evidence="12" key="1">
    <citation type="submission" date="2025-08" db="UniProtKB">
        <authorList>
            <consortium name="RefSeq"/>
        </authorList>
    </citation>
    <scope>IDENTIFICATION</scope>
    <source>
        <tissue evidence="12">Entire body</tissue>
    </source>
</reference>
<evidence type="ECO:0000256" key="3">
    <source>
        <dbReference type="ARBA" id="ARBA00023015"/>
    </source>
</evidence>
<dbReference type="SUPFAM" id="SSF47459">
    <property type="entry name" value="HLH, helix-loop-helix DNA-binding domain"/>
    <property type="match status" value="1"/>
</dbReference>
<name>A0A7F5R5E4_AGRPL</name>
<dbReference type="SMART" id="SM00353">
    <property type="entry name" value="HLH"/>
    <property type="match status" value="1"/>
</dbReference>
<dbReference type="InterPro" id="IPR050283">
    <property type="entry name" value="E-box_TF_Regulators"/>
</dbReference>
<evidence type="ECO:0000256" key="5">
    <source>
        <dbReference type="ARBA" id="ARBA00023163"/>
    </source>
</evidence>
<keyword evidence="11" id="KW-1185">Reference proteome</keyword>
<evidence type="ECO:0000313" key="12">
    <source>
        <dbReference type="RefSeq" id="XP_025830923.1"/>
    </source>
</evidence>
<proteinExistence type="predicted"/>
<keyword evidence="2" id="KW-0221">Differentiation</keyword>
<dbReference type="Pfam" id="PF00010">
    <property type="entry name" value="HLH"/>
    <property type="match status" value="1"/>
</dbReference>
<gene>
    <name evidence="12" type="primary">LOC108742197</name>
</gene>
<keyword evidence="1" id="KW-0217">Developmental protein</keyword>
<feature type="region of interest" description="Disordered" evidence="9">
    <location>
        <begin position="1"/>
        <end position="20"/>
    </location>
</feature>
<feature type="domain" description="BHLH" evidence="10">
    <location>
        <begin position="173"/>
        <end position="224"/>
    </location>
</feature>
<dbReference type="Gene3D" id="4.10.280.10">
    <property type="entry name" value="Helix-loop-helix DNA-binding domain"/>
    <property type="match status" value="1"/>
</dbReference>
<evidence type="ECO:0000256" key="6">
    <source>
        <dbReference type="ARBA" id="ARBA00023242"/>
    </source>
</evidence>
<evidence type="ECO:0000256" key="8">
    <source>
        <dbReference type="ARBA" id="ARBA00072365"/>
    </source>
</evidence>
<keyword evidence="5" id="KW-0804">Transcription</keyword>
<comment type="function">
    <text evidence="7">Involved in the establishment and dorsoventral patterning of germ layers in the embryo.</text>
</comment>
<evidence type="ECO:0000313" key="11">
    <source>
        <dbReference type="Proteomes" id="UP000192223"/>
    </source>
</evidence>
<dbReference type="Proteomes" id="UP000192223">
    <property type="component" value="Unplaced"/>
</dbReference>
<dbReference type="InterPro" id="IPR036638">
    <property type="entry name" value="HLH_DNA-bd_sf"/>
</dbReference>
<feature type="region of interest" description="Disordered" evidence="9">
    <location>
        <begin position="128"/>
        <end position="171"/>
    </location>
</feature>
<dbReference type="AlphaFoldDB" id="A0A7F5R5E4"/>
<dbReference type="InterPro" id="IPR011598">
    <property type="entry name" value="bHLH_dom"/>
</dbReference>
<protein>
    <recommendedName>
        <fullName evidence="8">Protein twist</fullName>
    </recommendedName>
</protein>
<dbReference type="PANTHER" id="PTHR23349:SF50">
    <property type="entry name" value="PROTEIN TWIST"/>
    <property type="match status" value="1"/>
</dbReference>
<evidence type="ECO:0000259" key="10">
    <source>
        <dbReference type="PROSITE" id="PS50888"/>
    </source>
</evidence>
<evidence type="ECO:0000256" key="2">
    <source>
        <dbReference type="ARBA" id="ARBA00022782"/>
    </source>
</evidence>
<dbReference type="GO" id="GO:0030154">
    <property type="term" value="P:cell differentiation"/>
    <property type="evidence" value="ECO:0007669"/>
    <property type="project" value="UniProtKB-KW"/>
</dbReference>
<dbReference type="RefSeq" id="XP_025830923.1">
    <property type="nucleotide sequence ID" value="XM_025975138.1"/>
</dbReference>
<evidence type="ECO:0000256" key="4">
    <source>
        <dbReference type="ARBA" id="ARBA00023125"/>
    </source>
</evidence>
<sequence length="271" mass="31608">MYENTSPSTPSSSPILHRLSPSNLMDLTNTNEKYLPATLPHEFNHNTFVQYHQYDDRQSPLQHTYAMTEANKIFHNSYQRNPYEGVRRTDTYHHSYLLDNNNQHYSNPLENFQPRHIKVEVEEEPILKTRNVTGRKRKPNVSDSDDENSCQSSSSRTTKSRRKTPQSFEDIQNQRIMANVRERQRTQNLNEAFASLRKSIPTLPSDKLSKIQTLKLAARYIDFLYHILSTSSPETPTENDVIGNVCSYTAHERLSRAFSVWRMEGDWNSNL</sequence>
<dbReference type="PROSITE" id="PS50888">
    <property type="entry name" value="BHLH"/>
    <property type="match status" value="1"/>
</dbReference>
<dbReference type="CTD" id="37655"/>
<dbReference type="GO" id="GO:0000981">
    <property type="term" value="F:DNA-binding transcription factor activity, RNA polymerase II-specific"/>
    <property type="evidence" value="ECO:0007669"/>
    <property type="project" value="TreeGrafter"/>
</dbReference>
<keyword evidence="3" id="KW-0805">Transcription regulation</keyword>
<dbReference type="PANTHER" id="PTHR23349">
    <property type="entry name" value="BASIC HELIX-LOOP-HELIX TRANSCRIPTION FACTOR, TWIST"/>
    <property type="match status" value="1"/>
</dbReference>
<evidence type="ECO:0000256" key="1">
    <source>
        <dbReference type="ARBA" id="ARBA00022473"/>
    </source>
</evidence>